<dbReference type="InterPro" id="IPR000914">
    <property type="entry name" value="SBP_5_dom"/>
</dbReference>
<keyword evidence="4" id="KW-1185">Reference proteome</keyword>
<dbReference type="GO" id="GO:0042884">
    <property type="term" value="P:microcin transport"/>
    <property type="evidence" value="ECO:0007669"/>
    <property type="project" value="TreeGrafter"/>
</dbReference>
<dbReference type="Gene3D" id="3.10.105.10">
    <property type="entry name" value="Dipeptide-binding Protein, Domain 3"/>
    <property type="match status" value="1"/>
</dbReference>
<dbReference type="AlphaFoldDB" id="A0A4Y7X9P1"/>
<dbReference type="GO" id="GO:0043190">
    <property type="term" value="C:ATP-binding cassette (ABC) transporter complex"/>
    <property type="evidence" value="ECO:0007669"/>
    <property type="project" value="InterPro"/>
</dbReference>
<name>A0A4Y7X9P1_9GAMM</name>
<dbReference type="Pfam" id="PF00496">
    <property type="entry name" value="SBP_bac_5"/>
    <property type="match status" value="1"/>
</dbReference>
<dbReference type="PIRSF" id="PIRSF002741">
    <property type="entry name" value="MppA"/>
    <property type="match status" value="1"/>
</dbReference>
<keyword evidence="1" id="KW-0732">Signal</keyword>
<evidence type="ECO:0000313" key="4">
    <source>
        <dbReference type="Proteomes" id="UP000297834"/>
    </source>
</evidence>
<dbReference type="SUPFAM" id="SSF53850">
    <property type="entry name" value="Periplasmic binding protein-like II"/>
    <property type="match status" value="1"/>
</dbReference>
<sequence length="603" mass="68264">MGLASSVATAVPVRQNYISAHEKPLYQNAPYMPYANPDAPKGGVLSMSANGTFDNFQTLNGKGTAADGTGSLYDTLMKRSLNEAAVNYPLLASSVTVDPEDLSYAIFHLNPKARFSNGTPVTAADVAFSFNALLKDGAPGLKVYLGDIKSVKALNTLDVRFDYKSKDNSEITSIVSEVPIYSQKDFSKKPYDRIMATAPLGSGPYVLDRVDAGRSITYKRNPNYWGQNLPVNRGRNNFDTIKYVYYRNLDIAFEGFKSGQFLYQTEYKARTWSLSYDFPAAKSGIVRKQNIVTQNPVATQMFVFNTRRPLFADIRFRQALTYAYDFEWLNKALFFGQYQRLQSFFYNSDLAATGKPSSDELKILQPLLGKLSPLEQQGILQDWRYPVSDGSGYNRKNLLIARQILLSAGYRYKDGNLLDKQGKPIQIDFMISQDGLQRTILPFIRNLKRLGVKVNLRLVDVPQYTERMRRFDYDMTTQVIPQSNSPGNEQVQFWSSLAADQQGNYNFAGIKNPVVDQLIDGLIKAPNRQVLQTYTHALDRTLRAGYYVIPTYGKVGNWIATWDMYEQPKNPAKYDIGLDYWWVNPKKAQRVNTYLSRQSKSAQ</sequence>
<dbReference type="Proteomes" id="UP000297834">
    <property type="component" value="Unassembled WGS sequence"/>
</dbReference>
<evidence type="ECO:0000256" key="1">
    <source>
        <dbReference type="ARBA" id="ARBA00022729"/>
    </source>
</evidence>
<dbReference type="GO" id="GO:1904680">
    <property type="term" value="F:peptide transmembrane transporter activity"/>
    <property type="evidence" value="ECO:0007669"/>
    <property type="project" value="TreeGrafter"/>
</dbReference>
<dbReference type="PANTHER" id="PTHR30290:SF64">
    <property type="entry name" value="ABC TRANSPORTER PERIPLASMIC BINDING PROTEIN"/>
    <property type="match status" value="1"/>
</dbReference>
<dbReference type="InterPro" id="IPR039424">
    <property type="entry name" value="SBP_5"/>
</dbReference>
<dbReference type="OrthoDB" id="9803988at2"/>
<dbReference type="GO" id="GO:0030288">
    <property type="term" value="C:outer membrane-bounded periplasmic space"/>
    <property type="evidence" value="ECO:0007669"/>
    <property type="project" value="TreeGrafter"/>
</dbReference>
<gene>
    <name evidence="3" type="ORF">E2B99_13290</name>
</gene>
<evidence type="ECO:0000259" key="2">
    <source>
        <dbReference type="Pfam" id="PF00496"/>
    </source>
</evidence>
<organism evidence="3 4">
    <name type="scientific">Alkanindiges illinoisensis</name>
    <dbReference type="NCBI Taxonomy" id="197183"/>
    <lineage>
        <taxon>Bacteria</taxon>
        <taxon>Pseudomonadati</taxon>
        <taxon>Pseudomonadota</taxon>
        <taxon>Gammaproteobacteria</taxon>
        <taxon>Moraxellales</taxon>
        <taxon>Moraxellaceae</taxon>
        <taxon>Alkanindiges</taxon>
    </lineage>
</organism>
<dbReference type="GO" id="GO:0015833">
    <property type="term" value="P:peptide transport"/>
    <property type="evidence" value="ECO:0007669"/>
    <property type="project" value="TreeGrafter"/>
</dbReference>
<dbReference type="InterPro" id="IPR030678">
    <property type="entry name" value="Peptide/Ni-bd"/>
</dbReference>
<dbReference type="CDD" id="cd08497">
    <property type="entry name" value="MbnE-like"/>
    <property type="match status" value="1"/>
</dbReference>
<protein>
    <submittedName>
        <fullName evidence="3">ABC transporter substrate-binding protein</fullName>
    </submittedName>
</protein>
<reference evidence="3 4" key="1">
    <citation type="submission" date="2019-03" db="EMBL/GenBank/DDBJ databases">
        <title>Alkanindiges illinoisensis: a potential pathogenic isolated from ascites of a gastric cancer patient with abdominal metastasis.</title>
        <authorList>
            <person name="Hu X."/>
            <person name="Yang B."/>
            <person name="Yan X."/>
            <person name="Lin L."/>
            <person name="Zhao H."/>
            <person name="Zhou F."/>
            <person name="Su B."/>
            <person name="Chen J."/>
            <person name="Rui Y."/>
            <person name="Wang Q."/>
            <person name="Zheng L."/>
        </authorList>
    </citation>
    <scope>NUCLEOTIDE SEQUENCE [LARGE SCALE GENOMIC DNA]</scope>
    <source>
        <strain evidence="3 4">NFYY 23406</strain>
    </source>
</reference>
<dbReference type="PANTHER" id="PTHR30290">
    <property type="entry name" value="PERIPLASMIC BINDING COMPONENT OF ABC TRANSPORTER"/>
    <property type="match status" value="1"/>
</dbReference>
<dbReference type="Gene3D" id="3.40.190.10">
    <property type="entry name" value="Periplasmic binding protein-like II"/>
    <property type="match status" value="1"/>
</dbReference>
<comment type="caution">
    <text evidence="3">The sequence shown here is derived from an EMBL/GenBank/DDBJ whole genome shotgun (WGS) entry which is preliminary data.</text>
</comment>
<accession>A0A4Y7X9P1</accession>
<dbReference type="EMBL" id="SNTY01000076">
    <property type="protein sequence ID" value="TEU23927.1"/>
    <property type="molecule type" value="Genomic_DNA"/>
</dbReference>
<dbReference type="STRING" id="1120977.GCA_000619845_01343"/>
<evidence type="ECO:0000313" key="3">
    <source>
        <dbReference type="EMBL" id="TEU23927.1"/>
    </source>
</evidence>
<proteinExistence type="predicted"/>
<feature type="domain" description="Solute-binding protein family 5" evidence="2">
    <location>
        <begin position="88"/>
        <end position="496"/>
    </location>
</feature>